<protein>
    <submittedName>
        <fullName evidence="2">Uncharacterized protein</fullName>
    </submittedName>
</protein>
<accession>A0A102HR22</accession>
<comment type="caution">
    <text evidence="2">The sequence shown here is derived from an EMBL/GenBank/DDBJ whole genome shotgun (WGS) entry which is preliminary data.</text>
</comment>
<name>A0A102HR22_9BURK</name>
<proteinExistence type="predicted"/>
<feature type="compositionally biased region" description="Polar residues" evidence="1">
    <location>
        <begin position="7"/>
        <end position="20"/>
    </location>
</feature>
<sequence>MNDWALKQSSYGSSSENAQDNPFLSVATSYTDLFNNGEVWVQKILKKAPNLVKLSVPFATVFRSSPTKLISKSETEWLYYDGDASLLSNNPEILPNPYLKS</sequence>
<feature type="region of interest" description="Disordered" evidence="1">
    <location>
        <begin position="1"/>
        <end position="20"/>
    </location>
</feature>
<evidence type="ECO:0000313" key="3">
    <source>
        <dbReference type="Proteomes" id="UP000065521"/>
    </source>
</evidence>
<dbReference type="Proteomes" id="UP000065521">
    <property type="component" value="Unassembled WGS sequence"/>
</dbReference>
<evidence type="ECO:0000313" key="2">
    <source>
        <dbReference type="EMBL" id="KUZ80741.1"/>
    </source>
</evidence>
<organism evidence="2 3">
    <name type="scientific">Burkholderia ubonensis</name>
    <dbReference type="NCBI Taxonomy" id="101571"/>
    <lineage>
        <taxon>Bacteria</taxon>
        <taxon>Pseudomonadati</taxon>
        <taxon>Pseudomonadota</taxon>
        <taxon>Betaproteobacteria</taxon>
        <taxon>Burkholderiales</taxon>
        <taxon>Burkholderiaceae</taxon>
        <taxon>Burkholderia</taxon>
        <taxon>Burkholderia cepacia complex</taxon>
    </lineage>
</organism>
<gene>
    <name evidence="2" type="ORF">WI38_01505</name>
</gene>
<evidence type="ECO:0000256" key="1">
    <source>
        <dbReference type="SAM" id="MobiDB-lite"/>
    </source>
</evidence>
<dbReference type="AlphaFoldDB" id="A0A102HR22"/>
<dbReference type="EMBL" id="LOTN01000077">
    <property type="protein sequence ID" value="KUZ80741.1"/>
    <property type="molecule type" value="Genomic_DNA"/>
</dbReference>
<reference evidence="2 3" key="1">
    <citation type="submission" date="2015-11" db="EMBL/GenBank/DDBJ databases">
        <title>Expanding the genomic diversity of Burkholderia species for the development of highly accurate diagnostics.</title>
        <authorList>
            <person name="Sahl J."/>
            <person name="Keim P."/>
            <person name="Wagner D."/>
        </authorList>
    </citation>
    <scope>NUCLEOTIDE SEQUENCE [LARGE SCALE GENOMIC DNA]</scope>
    <source>
        <strain evidence="2 3">RF32-BP4</strain>
    </source>
</reference>